<evidence type="ECO:0000256" key="4">
    <source>
        <dbReference type="ARBA" id="ARBA00022785"/>
    </source>
</evidence>
<dbReference type="Pfam" id="PF02547">
    <property type="entry name" value="Queuosine_synth"/>
    <property type="match status" value="1"/>
</dbReference>
<evidence type="ECO:0000313" key="7">
    <source>
        <dbReference type="Proteomes" id="UP000885826"/>
    </source>
</evidence>
<comment type="similarity">
    <text evidence="5">Belongs to the QueA family.</text>
</comment>
<comment type="subcellular location">
    <subcellularLocation>
        <location evidence="5">Cytoplasm</location>
    </subcellularLocation>
</comment>
<reference evidence="6" key="1">
    <citation type="journal article" date="2020" name="mSystems">
        <title>Genome- and Community-Level Interaction Insights into Carbon Utilization and Element Cycling Functions of Hydrothermarchaeota in Hydrothermal Sediment.</title>
        <authorList>
            <person name="Zhou Z."/>
            <person name="Liu Y."/>
            <person name="Xu W."/>
            <person name="Pan J."/>
            <person name="Luo Z.H."/>
            <person name="Li M."/>
        </authorList>
    </citation>
    <scope>NUCLEOTIDE SEQUENCE</scope>
    <source>
        <strain evidence="6">HyVt-388</strain>
    </source>
</reference>
<dbReference type="AlphaFoldDB" id="A0A9C9ELS6"/>
<dbReference type="NCBIfam" id="NF001140">
    <property type="entry name" value="PRK00147.1"/>
    <property type="match status" value="1"/>
</dbReference>
<comment type="caution">
    <text evidence="6">The sequence shown here is derived from an EMBL/GenBank/DDBJ whole genome shotgun (WGS) entry which is preliminary data.</text>
</comment>
<keyword evidence="4 5" id="KW-0671">Queuosine biosynthesis</keyword>
<evidence type="ECO:0000256" key="5">
    <source>
        <dbReference type="HAMAP-Rule" id="MF_00113"/>
    </source>
</evidence>
<dbReference type="Proteomes" id="UP000885826">
    <property type="component" value="Unassembled WGS sequence"/>
</dbReference>
<dbReference type="InterPro" id="IPR036100">
    <property type="entry name" value="QueA_sf"/>
</dbReference>
<sequence length="330" mass="38218">MKLSEFSFELPKDLIAQYPLKDRAQAKLLVLDRKSGTIHHHIFYEITNFFENGDALVLNNTKVFKARFKSYKETGGRVEILLIKKLGEKLWEAMISHAKRTREKTRLYLNKEVFATVKQKRGTRCILEFNELTHDMIKKYGEVPLPHYIRRDTIKDDEEYYQTIFAKETGSIAAPTAGLHFTNEILENLKKKNVEIIEITLHIGPGTFKPIRTENIEEHKMEPEYYEISEQAAEKIEGARRIFGVGTSVCRALETFARKKERSGQADLFIYPGHRFKIIESLITNFHMPCSTPLLLVSAFAGKELIFKAYKAAIKEKYRFLSYGDAMLIL</sequence>
<name>A0A9C9ELS6_UNCW3</name>
<evidence type="ECO:0000313" key="6">
    <source>
        <dbReference type="EMBL" id="HEC78285.1"/>
    </source>
</evidence>
<dbReference type="EMBL" id="DRIG01000041">
    <property type="protein sequence ID" value="HEC78285.1"/>
    <property type="molecule type" value="Genomic_DNA"/>
</dbReference>
<comment type="subunit">
    <text evidence="5">Monomer.</text>
</comment>
<keyword evidence="6" id="KW-0328">Glycosyltransferase</keyword>
<comment type="catalytic activity">
    <reaction evidence="5">
        <text>7-aminomethyl-7-carbaguanosine(34) in tRNA + S-adenosyl-L-methionine = epoxyqueuosine(34) in tRNA + adenine + L-methionine + 2 H(+)</text>
        <dbReference type="Rhea" id="RHEA:32155"/>
        <dbReference type="Rhea" id="RHEA-COMP:10342"/>
        <dbReference type="Rhea" id="RHEA-COMP:18582"/>
        <dbReference type="ChEBI" id="CHEBI:15378"/>
        <dbReference type="ChEBI" id="CHEBI:16708"/>
        <dbReference type="ChEBI" id="CHEBI:57844"/>
        <dbReference type="ChEBI" id="CHEBI:59789"/>
        <dbReference type="ChEBI" id="CHEBI:82833"/>
        <dbReference type="ChEBI" id="CHEBI:194443"/>
        <dbReference type="EC" id="2.4.99.17"/>
    </reaction>
</comment>
<dbReference type="InterPro" id="IPR003699">
    <property type="entry name" value="QueA"/>
</dbReference>
<evidence type="ECO:0000256" key="3">
    <source>
        <dbReference type="ARBA" id="ARBA00022691"/>
    </source>
</evidence>
<accession>A0A9C9ELS6</accession>
<comment type="pathway">
    <text evidence="5">tRNA modification; tRNA-queuosine biosynthesis.</text>
</comment>
<dbReference type="GO" id="GO:0051075">
    <property type="term" value="F:S-adenosylmethionine:tRNA ribosyltransferase-isomerase activity"/>
    <property type="evidence" value="ECO:0007669"/>
    <property type="project" value="UniProtKB-EC"/>
</dbReference>
<evidence type="ECO:0000256" key="1">
    <source>
        <dbReference type="ARBA" id="ARBA00022490"/>
    </source>
</evidence>
<dbReference type="InterPro" id="IPR042118">
    <property type="entry name" value="QueA_dom1"/>
</dbReference>
<dbReference type="GO" id="GO:0005737">
    <property type="term" value="C:cytoplasm"/>
    <property type="evidence" value="ECO:0007669"/>
    <property type="project" value="UniProtKB-SubCell"/>
</dbReference>
<protein>
    <recommendedName>
        <fullName evidence="5">S-adenosylmethionine:tRNA ribosyltransferase-isomerase</fullName>
        <ecNumber evidence="5">2.4.99.17</ecNumber>
    </recommendedName>
    <alternativeName>
        <fullName evidence="5">Queuosine biosynthesis protein QueA</fullName>
    </alternativeName>
</protein>
<comment type="function">
    <text evidence="5">Transfers and isomerizes the ribose moiety from AdoMet to the 7-aminomethyl group of 7-deazaguanine (preQ1-tRNA) to give epoxyqueuosine (oQ-tRNA).</text>
</comment>
<keyword evidence="2 5" id="KW-0808">Transferase</keyword>
<keyword evidence="1 5" id="KW-0963">Cytoplasm</keyword>
<dbReference type="PANTHER" id="PTHR30307">
    <property type="entry name" value="S-ADENOSYLMETHIONINE:TRNA RIBOSYLTRANSFERASE-ISOMERASE"/>
    <property type="match status" value="1"/>
</dbReference>
<dbReference type="EC" id="2.4.99.17" evidence="5"/>
<dbReference type="PANTHER" id="PTHR30307:SF0">
    <property type="entry name" value="S-ADENOSYLMETHIONINE:TRNA RIBOSYLTRANSFERASE-ISOMERASE"/>
    <property type="match status" value="1"/>
</dbReference>
<dbReference type="InterPro" id="IPR042119">
    <property type="entry name" value="QueA_dom2"/>
</dbReference>
<keyword evidence="3 5" id="KW-0949">S-adenosyl-L-methionine</keyword>
<evidence type="ECO:0000256" key="2">
    <source>
        <dbReference type="ARBA" id="ARBA00022679"/>
    </source>
</evidence>
<dbReference type="NCBIfam" id="TIGR00113">
    <property type="entry name" value="queA"/>
    <property type="match status" value="1"/>
</dbReference>
<dbReference type="SUPFAM" id="SSF111337">
    <property type="entry name" value="QueA-like"/>
    <property type="match status" value="1"/>
</dbReference>
<dbReference type="Gene3D" id="2.40.10.240">
    <property type="entry name" value="QueA-like"/>
    <property type="match status" value="1"/>
</dbReference>
<organism evidence="6 7">
    <name type="scientific">candidate division WOR-3 bacterium</name>
    <dbReference type="NCBI Taxonomy" id="2052148"/>
    <lineage>
        <taxon>Bacteria</taxon>
        <taxon>Bacteria division WOR-3</taxon>
    </lineage>
</organism>
<dbReference type="GO" id="GO:0008616">
    <property type="term" value="P:tRNA queuosine(34) biosynthetic process"/>
    <property type="evidence" value="ECO:0007669"/>
    <property type="project" value="UniProtKB-UniRule"/>
</dbReference>
<gene>
    <name evidence="5 6" type="primary">queA</name>
    <name evidence="6" type="ORF">ENI34_03975</name>
</gene>
<proteinExistence type="inferred from homology"/>
<dbReference type="HAMAP" id="MF_00113">
    <property type="entry name" value="QueA"/>
    <property type="match status" value="1"/>
</dbReference>
<dbReference type="Gene3D" id="3.40.1780.10">
    <property type="entry name" value="QueA-like"/>
    <property type="match status" value="1"/>
</dbReference>